<dbReference type="EMBL" id="CP019236">
    <property type="protein sequence ID" value="APW36431.1"/>
    <property type="molecule type" value="Genomic_DNA"/>
</dbReference>
<dbReference type="Gene3D" id="3.90.1140.10">
    <property type="entry name" value="Cyclic phosphodiesterase"/>
    <property type="match status" value="1"/>
</dbReference>
<name>A0A1P8JRR9_9BURK</name>
<dbReference type="InterPro" id="IPR009097">
    <property type="entry name" value="Cyclic_Pdiesterase"/>
</dbReference>
<accession>A0A1P8JRR9</accession>
<dbReference type="SUPFAM" id="SSF55144">
    <property type="entry name" value="LigT-like"/>
    <property type="match status" value="1"/>
</dbReference>
<proteinExistence type="predicted"/>
<dbReference type="STRING" id="1842727.RD110_03805"/>
<evidence type="ECO:0008006" key="3">
    <source>
        <dbReference type="Google" id="ProtNLM"/>
    </source>
</evidence>
<protein>
    <recommendedName>
        <fullName evidence="3">2'-5' RNA ligase</fullName>
    </recommendedName>
</protein>
<reference evidence="1 2" key="1">
    <citation type="submission" date="2017-01" db="EMBL/GenBank/DDBJ databases">
        <authorList>
            <person name="Mah S.A."/>
            <person name="Swanson W.J."/>
            <person name="Moy G.W."/>
            <person name="Vacquier V.D."/>
        </authorList>
    </citation>
    <scope>NUCLEOTIDE SEQUENCE [LARGE SCALE GENOMIC DNA]</scope>
    <source>
        <strain evidence="1 2">DCY110</strain>
    </source>
</reference>
<sequence length="177" mass="19377">MKPQYSIWLMPAAPDAAELQALVDELAPQFGQPAFVPHVTIQGDLDLPLDVLVGHVRGLAAAWPVQTWPVGEVERSDFFFRCLYLRFAVHAAFDGLQRQAQASTGTAEGLSPYPHLSLAYGQVQPGQGALVEALRARFRGRRLVFDHLSVCLSSKHTPIADWACVFDAPLKSATARD</sequence>
<dbReference type="PANTHER" id="PTHR28141:SF1">
    <property type="entry name" value="2',3'-CYCLIC-NUCLEOTIDE 3'-PHOSPHODIESTERASE"/>
    <property type="match status" value="1"/>
</dbReference>
<gene>
    <name evidence="1" type="ORF">RD110_03805</name>
</gene>
<dbReference type="OrthoDB" id="1492719at2"/>
<organism evidence="1 2">
    <name type="scientific">Rhodoferax koreensis</name>
    <dbReference type="NCBI Taxonomy" id="1842727"/>
    <lineage>
        <taxon>Bacteria</taxon>
        <taxon>Pseudomonadati</taxon>
        <taxon>Pseudomonadota</taxon>
        <taxon>Betaproteobacteria</taxon>
        <taxon>Burkholderiales</taxon>
        <taxon>Comamonadaceae</taxon>
        <taxon>Rhodoferax</taxon>
    </lineage>
</organism>
<dbReference type="AlphaFoldDB" id="A0A1P8JRR9"/>
<dbReference type="PANTHER" id="PTHR28141">
    <property type="entry name" value="2',3'-CYCLIC-NUCLEOTIDE 3'-PHOSPHODIESTERASE"/>
    <property type="match status" value="1"/>
</dbReference>
<dbReference type="KEGG" id="rhy:RD110_03805"/>
<dbReference type="RefSeq" id="WP_076196833.1">
    <property type="nucleotide sequence ID" value="NZ_CP019236.1"/>
</dbReference>
<dbReference type="Proteomes" id="UP000186609">
    <property type="component" value="Chromosome"/>
</dbReference>
<dbReference type="GO" id="GO:0009187">
    <property type="term" value="P:cyclic nucleotide metabolic process"/>
    <property type="evidence" value="ECO:0007669"/>
    <property type="project" value="TreeGrafter"/>
</dbReference>
<evidence type="ECO:0000313" key="2">
    <source>
        <dbReference type="Proteomes" id="UP000186609"/>
    </source>
</evidence>
<evidence type="ECO:0000313" key="1">
    <source>
        <dbReference type="EMBL" id="APW36431.1"/>
    </source>
</evidence>
<dbReference type="InterPro" id="IPR012386">
    <property type="entry name" value="Cyclic-nucl_3Pdiesterase"/>
</dbReference>
<dbReference type="GO" id="GO:0004113">
    <property type="term" value="F:2',3'-cyclic-nucleotide 3'-phosphodiesterase activity"/>
    <property type="evidence" value="ECO:0007669"/>
    <property type="project" value="TreeGrafter"/>
</dbReference>
<keyword evidence="2" id="KW-1185">Reference proteome</keyword>